<evidence type="ECO:0000313" key="1">
    <source>
        <dbReference type="EMBL" id="PLC48581.1"/>
    </source>
</evidence>
<sequence>MPHEKFQSCIDACYACATECDHCAASCLAEQDVKSMARCIKLDMDCAQICRLAASYMARGSEFAQALCRLCADVCQACGDECAKHQMDHCQRCAEACRKCAEECRRMAQMA</sequence>
<organism evidence="1 2">
    <name type="scientific">Pollutimonas subterranea</name>
    <dbReference type="NCBI Taxonomy" id="2045210"/>
    <lineage>
        <taxon>Bacteria</taxon>
        <taxon>Pseudomonadati</taxon>
        <taxon>Pseudomonadota</taxon>
        <taxon>Betaproteobacteria</taxon>
        <taxon>Burkholderiales</taxon>
        <taxon>Alcaligenaceae</taxon>
        <taxon>Pollutimonas</taxon>
    </lineage>
</organism>
<protein>
    <submittedName>
        <fullName evidence="1">Four-helix bundle copper-binding protein</fullName>
    </submittedName>
</protein>
<dbReference type="EMBL" id="PDNW01000018">
    <property type="protein sequence ID" value="PLC48581.1"/>
    <property type="molecule type" value="Genomic_DNA"/>
</dbReference>
<dbReference type="PANTHER" id="PTHR37310:SF1">
    <property type="entry name" value="CYTOPLASMIC PROTEIN"/>
    <property type="match status" value="1"/>
</dbReference>
<dbReference type="InterPro" id="IPR044543">
    <property type="entry name" value="YHJQ-like"/>
</dbReference>
<proteinExistence type="predicted"/>
<dbReference type="Gene3D" id="1.20.1270.360">
    <property type="match status" value="1"/>
</dbReference>
<dbReference type="OrthoDB" id="5396211at2"/>
<dbReference type="AlphaFoldDB" id="A0A2N4U0P1"/>
<dbReference type="InterPro" id="IPR005560">
    <property type="entry name" value="Csp_YhjQ"/>
</dbReference>
<dbReference type="PANTHER" id="PTHR37310">
    <property type="entry name" value="CYTOPLASMIC PROTEIN-RELATED"/>
    <property type="match status" value="1"/>
</dbReference>
<gene>
    <name evidence="1" type="ORF">CR159_17295</name>
</gene>
<evidence type="ECO:0000313" key="2">
    <source>
        <dbReference type="Proteomes" id="UP000234190"/>
    </source>
</evidence>
<reference evidence="1 2" key="1">
    <citation type="submission" date="2017-10" db="EMBL/GenBank/DDBJ databases">
        <title>Two draft genome sequences of Pusillimonas sp. strains isolated from a nitrate- and radionuclide-contaminated groundwater in Russia.</title>
        <authorList>
            <person name="Grouzdev D.S."/>
            <person name="Tourova T.P."/>
            <person name="Goeva M.A."/>
            <person name="Babich T.L."/>
            <person name="Sokolova D.S."/>
            <person name="Abdullin R."/>
            <person name="Poltaraus A.B."/>
            <person name="Toshchakov S.V."/>
            <person name="Nazina T.N."/>
        </authorList>
    </citation>
    <scope>NUCLEOTIDE SEQUENCE [LARGE SCALE GENOMIC DNA]</scope>
    <source>
        <strain evidence="1 2">JR1/69-3-13</strain>
    </source>
</reference>
<keyword evidence="2" id="KW-1185">Reference proteome</keyword>
<name>A0A2N4U0P1_9BURK</name>
<accession>A0A2N4U0P1</accession>
<dbReference type="CDD" id="cd08026">
    <property type="entry name" value="DUF326"/>
    <property type="match status" value="1"/>
</dbReference>
<dbReference type="Pfam" id="PF03860">
    <property type="entry name" value="Csp"/>
    <property type="match status" value="1"/>
</dbReference>
<dbReference type="RefSeq" id="WP_102075216.1">
    <property type="nucleotide sequence ID" value="NZ_PDNW01000018.1"/>
</dbReference>
<dbReference type="Proteomes" id="UP000234190">
    <property type="component" value="Unassembled WGS sequence"/>
</dbReference>
<comment type="caution">
    <text evidence="1">The sequence shown here is derived from an EMBL/GenBank/DDBJ whole genome shotgun (WGS) entry which is preliminary data.</text>
</comment>